<name>A0A261Y7L6_9FUNG</name>
<sequence>MLRAAEIIIAILVAILTIRFFTGLILNKAPQPAFRGAGPQDVEERVPAGSAFELPTMNGFILAAMSGNMPGDLKTELPLFPQEGMKYFSQKYAEWAPEPFSQLPGPQGPFGSLANVSSPPVVRIMHIMSGLDDLLNLRMSEHTVERSFKCVKSKIWLGIAPVSDARWCAKGLDEEANIEEALAILQQVVDVFDYLRKPEIQGQMRNVHNKIWAEIDIFQDACNAVRTTKGEPAPDFSLTKLWQEYVKYHFLFMQQQARGWMFKRLKILHGVWKSRLLATMQSGRQISETKTTIRIEHYAMMILNKILDLYRDADLAIRLRTDGFVMSHGIHKRMTKLDAPQKELNRIYSEIENQRMSGMTAFLQAVITERVAARHQRMPVPDFMEAPQMLVDREFGHKSIQPEIETPPPLKTETWVRNLAEKQVERFGFVIYRLTCKESDEEWVEFLAKLESGLSSGWDGVLGAESIRGKEYLNWIDGKEIGIAEGDIAAARKHFQTITQSDSFLSGISKHIFLAITPSSIKAFSTQAADRKGDYRGFLQVIESDYDPSESKQRGYKPGYDGSFKIIDQLVWTDLYAMNIASGSQTFQEYWALAAEHPGAVYVGPTTGVRRRDWREMKE</sequence>
<feature type="transmembrane region" description="Helical" evidence="1">
    <location>
        <begin position="7"/>
        <end position="26"/>
    </location>
</feature>
<dbReference type="OrthoDB" id="3437405at2759"/>
<keyword evidence="1" id="KW-0812">Transmembrane</keyword>
<comment type="caution">
    <text evidence="2">The sequence shown here is derived from an EMBL/GenBank/DDBJ whole genome shotgun (WGS) entry which is preliminary data.</text>
</comment>
<dbReference type="EMBL" id="MVBO01000003">
    <property type="protein sequence ID" value="OZJ06593.1"/>
    <property type="molecule type" value="Genomic_DNA"/>
</dbReference>
<keyword evidence="1" id="KW-1133">Transmembrane helix</keyword>
<dbReference type="AlphaFoldDB" id="A0A261Y7L6"/>
<evidence type="ECO:0000313" key="2">
    <source>
        <dbReference type="EMBL" id="OZJ06593.1"/>
    </source>
</evidence>
<accession>A0A261Y7L6</accession>
<protein>
    <submittedName>
        <fullName evidence="2">Uncharacterized protein</fullName>
    </submittedName>
</protein>
<keyword evidence="1" id="KW-0472">Membrane</keyword>
<keyword evidence="3" id="KW-1185">Reference proteome</keyword>
<reference evidence="2 3" key="1">
    <citation type="journal article" date="2017" name="Mycologia">
        <title>Bifiguratus adelaidae, gen. et sp. nov., a new member of Mucoromycotina in endophytic and soil-dwelling habitats.</title>
        <authorList>
            <person name="Torres-Cruz T.J."/>
            <person name="Billingsley Tobias T.L."/>
            <person name="Almatruk M."/>
            <person name="Hesse C."/>
            <person name="Kuske C.R."/>
            <person name="Desiro A."/>
            <person name="Benucci G.M."/>
            <person name="Bonito G."/>
            <person name="Stajich J.E."/>
            <person name="Dunlap C."/>
            <person name="Arnold A.E."/>
            <person name="Porras-Alfaro A."/>
        </authorList>
    </citation>
    <scope>NUCLEOTIDE SEQUENCE [LARGE SCALE GENOMIC DNA]</scope>
    <source>
        <strain evidence="2 3">AZ0501</strain>
    </source>
</reference>
<dbReference type="Proteomes" id="UP000242875">
    <property type="component" value="Unassembled WGS sequence"/>
</dbReference>
<evidence type="ECO:0000256" key="1">
    <source>
        <dbReference type="SAM" id="Phobius"/>
    </source>
</evidence>
<organism evidence="2 3">
    <name type="scientific">Bifiguratus adelaidae</name>
    <dbReference type="NCBI Taxonomy" id="1938954"/>
    <lineage>
        <taxon>Eukaryota</taxon>
        <taxon>Fungi</taxon>
        <taxon>Fungi incertae sedis</taxon>
        <taxon>Mucoromycota</taxon>
        <taxon>Mucoromycotina</taxon>
        <taxon>Endogonomycetes</taxon>
        <taxon>Endogonales</taxon>
        <taxon>Endogonales incertae sedis</taxon>
        <taxon>Bifiguratus</taxon>
    </lineage>
</organism>
<gene>
    <name evidence="2" type="ORF">BZG36_00644</name>
</gene>
<evidence type="ECO:0000313" key="3">
    <source>
        <dbReference type="Proteomes" id="UP000242875"/>
    </source>
</evidence>
<proteinExistence type="predicted"/>